<comment type="caution">
    <text evidence="2">The sequence shown here is derived from an EMBL/GenBank/DDBJ whole genome shotgun (WGS) entry which is preliminary data.</text>
</comment>
<dbReference type="AlphaFoldDB" id="A0A9W9VGQ2"/>
<evidence type="ECO:0000256" key="1">
    <source>
        <dbReference type="SAM" id="MobiDB-lite"/>
    </source>
</evidence>
<feature type="region of interest" description="Disordered" evidence="1">
    <location>
        <begin position="1"/>
        <end position="141"/>
    </location>
</feature>
<keyword evidence="3" id="KW-1185">Reference proteome</keyword>
<dbReference type="GeneID" id="81375482"/>
<dbReference type="EMBL" id="JAPZBU010000011">
    <property type="protein sequence ID" value="KAJ5378746.1"/>
    <property type="molecule type" value="Genomic_DNA"/>
</dbReference>
<proteinExistence type="predicted"/>
<feature type="compositionally biased region" description="Polar residues" evidence="1">
    <location>
        <begin position="74"/>
        <end position="90"/>
    </location>
</feature>
<gene>
    <name evidence="2" type="ORF">N7509_011865</name>
</gene>
<evidence type="ECO:0000313" key="2">
    <source>
        <dbReference type="EMBL" id="KAJ5378746.1"/>
    </source>
</evidence>
<reference evidence="2" key="2">
    <citation type="journal article" date="2023" name="IMA Fungus">
        <title>Comparative genomic study of the Penicillium genus elucidates a diverse pangenome and 15 lateral gene transfer events.</title>
        <authorList>
            <person name="Petersen C."/>
            <person name="Sorensen T."/>
            <person name="Nielsen M.R."/>
            <person name="Sondergaard T.E."/>
            <person name="Sorensen J.L."/>
            <person name="Fitzpatrick D.A."/>
            <person name="Frisvad J.C."/>
            <person name="Nielsen K.L."/>
        </authorList>
    </citation>
    <scope>NUCLEOTIDE SEQUENCE</scope>
    <source>
        <strain evidence="2">IBT 29677</strain>
    </source>
</reference>
<name>A0A9W9VGQ2_9EURO</name>
<reference evidence="2" key="1">
    <citation type="submission" date="2022-12" db="EMBL/GenBank/DDBJ databases">
        <authorList>
            <person name="Petersen C."/>
        </authorList>
    </citation>
    <scope>NUCLEOTIDE SEQUENCE</scope>
    <source>
        <strain evidence="2">IBT 29677</strain>
    </source>
</reference>
<sequence length="141" mass="14985">MGVTSNSSPAMTPSYHGQSNPSFAQPPYTPSSTSSTNYPGFPQMPTNYTPSMNPLQQTSHLQKQQARESDRLNSNRPAPPSGTQFPTTDGTADLVEIIDLSTPRGTASPVAQPADEGDAVMCTSEDEEYEPPPANLSVLGQ</sequence>
<protein>
    <submittedName>
        <fullName evidence="2">Uncharacterized protein</fullName>
    </submittedName>
</protein>
<organism evidence="2 3">
    <name type="scientific">Penicillium cosmopolitanum</name>
    <dbReference type="NCBI Taxonomy" id="1131564"/>
    <lineage>
        <taxon>Eukaryota</taxon>
        <taxon>Fungi</taxon>
        <taxon>Dikarya</taxon>
        <taxon>Ascomycota</taxon>
        <taxon>Pezizomycotina</taxon>
        <taxon>Eurotiomycetes</taxon>
        <taxon>Eurotiomycetidae</taxon>
        <taxon>Eurotiales</taxon>
        <taxon>Aspergillaceae</taxon>
        <taxon>Penicillium</taxon>
    </lineage>
</organism>
<feature type="compositionally biased region" description="Low complexity" evidence="1">
    <location>
        <begin position="30"/>
        <end position="39"/>
    </location>
</feature>
<feature type="compositionally biased region" description="Polar residues" evidence="1">
    <location>
        <begin position="44"/>
        <end position="64"/>
    </location>
</feature>
<dbReference type="RefSeq" id="XP_056482532.1">
    <property type="nucleotide sequence ID" value="XM_056636502.1"/>
</dbReference>
<dbReference type="Proteomes" id="UP001147747">
    <property type="component" value="Unassembled WGS sequence"/>
</dbReference>
<feature type="compositionally biased region" description="Polar residues" evidence="1">
    <location>
        <begin position="1"/>
        <end position="23"/>
    </location>
</feature>
<evidence type="ECO:0000313" key="3">
    <source>
        <dbReference type="Proteomes" id="UP001147747"/>
    </source>
</evidence>
<accession>A0A9W9VGQ2</accession>